<dbReference type="Proteomes" id="UP000249579">
    <property type="component" value="Unassembled WGS sequence"/>
</dbReference>
<comment type="similarity">
    <text evidence="1 3">Belongs to the short-chain dehydrogenases/reductases (SDR) family.</text>
</comment>
<dbReference type="PROSITE" id="PS00061">
    <property type="entry name" value="ADH_SHORT"/>
    <property type="match status" value="1"/>
</dbReference>
<evidence type="ECO:0000313" key="5">
    <source>
        <dbReference type="Proteomes" id="UP000249579"/>
    </source>
</evidence>
<dbReference type="PRINTS" id="PR00081">
    <property type="entry name" value="GDHRDH"/>
</dbReference>
<dbReference type="GO" id="GO:0016491">
    <property type="term" value="F:oxidoreductase activity"/>
    <property type="evidence" value="ECO:0007669"/>
    <property type="project" value="UniProtKB-KW"/>
</dbReference>
<sequence length="262" mass="29426">MNHIYRNVVLRLIGKRALITGATSGVGLKITELLLARGVHVTAVGRRIEQLDRLKKDFDRLKVYSVDMIDSEHFSHFIKSIEIEGTYDYLINCAGFAEYGPLINQDDDVIADMIHVNLTQTVILTKHVLLKMNPGGMVVTIGSLSSKVTTPFGAIYAASKSGINQVMNALRLEQSHIHFLTVNTGPVNTQFIQKANKGKPMNQLAERVQLDVNQLSMQIVNAMIDRKTELNLPVWMDSGLKIYGLAPRKLEKIFKKYFMTKK</sequence>
<evidence type="ECO:0000256" key="2">
    <source>
        <dbReference type="ARBA" id="ARBA00023002"/>
    </source>
</evidence>
<dbReference type="GO" id="GO:0016020">
    <property type="term" value="C:membrane"/>
    <property type="evidence" value="ECO:0007669"/>
    <property type="project" value="TreeGrafter"/>
</dbReference>
<gene>
    <name evidence="4" type="ORF">BHX94_02785</name>
</gene>
<dbReference type="PANTHER" id="PTHR44196:SF1">
    <property type="entry name" value="DEHYDROGENASE_REDUCTASE SDR FAMILY MEMBER 7B"/>
    <property type="match status" value="1"/>
</dbReference>
<accession>A0A328ABX4</accession>
<proteinExistence type="inferred from homology"/>
<evidence type="ECO:0000313" key="4">
    <source>
        <dbReference type="EMBL" id="RAK50408.1"/>
    </source>
</evidence>
<dbReference type="InterPro" id="IPR036291">
    <property type="entry name" value="NAD(P)-bd_dom_sf"/>
</dbReference>
<dbReference type="AlphaFoldDB" id="A0A328ABX4"/>
<dbReference type="Gene3D" id="3.40.50.720">
    <property type="entry name" value="NAD(P)-binding Rossmann-like Domain"/>
    <property type="match status" value="1"/>
</dbReference>
<dbReference type="InterPro" id="IPR020904">
    <property type="entry name" value="Sc_DH/Rdtase_CS"/>
</dbReference>
<organism evidence="4 5">
    <name type="scientific">Macrococcoides bohemicum</name>
    <dbReference type="NCBI Taxonomy" id="1903056"/>
    <lineage>
        <taxon>Bacteria</taxon>
        <taxon>Bacillati</taxon>
        <taxon>Bacillota</taxon>
        <taxon>Bacilli</taxon>
        <taxon>Bacillales</taxon>
        <taxon>Staphylococcaceae</taxon>
        <taxon>Macrococcoides</taxon>
    </lineage>
</organism>
<dbReference type="SUPFAM" id="SSF51735">
    <property type="entry name" value="NAD(P)-binding Rossmann-fold domains"/>
    <property type="match status" value="1"/>
</dbReference>
<dbReference type="PANTHER" id="PTHR44196">
    <property type="entry name" value="DEHYDROGENASE/REDUCTASE SDR FAMILY MEMBER 7B"/>
    <property type="match status" value="1"/>
</dbReference>
<reference evidence="4 5" key="1">
    <citation type="journal article" date="2018" name="Front. Microbiol.">
        <title>Description and Comparative Genomics of Macrococcus caseolyticus subsp. hominis subsp. nov., Macrococcus goetzii sp. nov., Macrococcus epidermidis sp. nov., and Macrococcus bohemicus sp. nov., Novel Macrococci From Human Clinical Material With Virulence Potential and Suspected Uptake of Foreign DNA by Natural Transformation.</title>
        <authorList>
            <person name="Maslanova I."/>
            <person name="Wertheimer Z."/>
            <person name="Sedlacek I."/>
            <person name="Svec P."/>
            <person name="Indrakova A."/>
            <person name="Kovarovic V."/>
            <person name="Schumann P."/>
            <person name="Sproer C."/>
            <person name="Kralova S."/>
            <person name="Sedo O."/>
            <person name="Kristofova L."/>
            <person name="Vrbovska V."/>
            <person name="Fuzik T."/>
            <person name="Petras P."/>
            <person name="Zdrahal Z."/>
            <person name="Ruzickova V."/>
            <person name="Doskar J."/>
            <person name="Pantucek R."/>
        </authorList>
    </citation>
    <scope>NUCLEOTIDE SEQUENCE [LARGE SCALE GENOMIC DNA]</scope>
    <source>
        <strain evidence="4 5">03/115</strain>
    </source>
</reference>
<protein>
    <submittedName>
        <fullName evidence="4">KR domain-containing protein</fullName>
    </submittedName>
</protein>
<dbReference type="OrthoDB" id="9793345at2"/>
<name>A0A328ABX4_9STAP</name>
<dbReference type="EMBL" id="PZJG01000001">
    <property type="protein sequence ID" value="RAK50408.1"/>
    <property type="molecule type" value="Genomic_DNA"/>
</dbReference>
<evidence type="ECO:0000256" key="1">
    <source>
        <dbReference type="ARBA" id="ARBA00006484"/>
    </source>
</evidence>
<dbReference type="InterPro" id="IPR002347">
    <property type="entry name" value="SDR_fam"/>
</dbReference>
<evidence type="ECO:0000256" key="3">
    <source>
        <dbReference type="RuleBase" id="RU000363"/>
    </source>
</evidence>
<dbReference type="PRINTS" id="PR00080">
    <property type="entry name" value="SDRFAMILY"/>
</dbReference>
<keyword evidence="2" id="KW-0560">Oxidoreductase</keyword>
<comment type="caution">
    <text evidence="4">The sequence shown here is derived from an EMBL/GenBank/DDBJ whole genome shotgun (WGS) entry which is preliminary data.</text>
</comment>
<dbReference type="Pfam" id="PF00106">
    <property type="entry name" value="adh_short"/>
    <property type="match status" value="1"/>
</dbReference>